<protein>
    <submittedName>
        <fullName evidence="7">Capsular polysaccharide biosynthesis protein</fullName>
    </submittedName>
</protein>
<organism evidence="7 8">
    <name type="scientific">Candidatus Gottesmanbacteria bacterium GW2011_GWA2_43_14</name>
    <dbReference type="NCBI Taxonomy" id="1618443"/>
    <lineage>
        <taxon>Bacteria</taxon>
        <taxon>Candidatus Gottesmaniibacteriota</taxon>
    </lineage>
</organism>
<name>A0A0G1FM31_9BACT</name>
<keyword evidence="5 6" id="KW-0472">Membrane</keyword>
<keyword evidence="3 6" id="KW-0812">Transmembrane</keyword>
<evidence type="ECO:0000313" key="8">
    <source>
        <dbReference type="Proteomes" id="UP000034894"/>
    </source>
</evidence>
<evidence type="ECO:0000256" key="2">
    <source>
        <dbReference type="ARBA" id="ARBA00022475"/>
    </source>
</evidence>
<dbReference type="GO" id="GO:0005886">
    <property type="term" value="C:plasma membrane"/>
    <property type="evidence" value="ECO:0007669"/>
    <property type="project" value="UniProtKB-SubCell"/>
</dbReference>
<feature type="transmembrane region" description="Helical" evidence="6">
    <location>
        <begin position="223"/>
        <end position="244"/>
    </location>
</feature>
<evidence type="ECO:0000256" key="3">
    <source>
        <dbReference type="ARBA" id="ARBA00022692"/>
    </source>
</evidence>
<dbReference type="InterPro" id="IPR050833">
    <property type="entry name" value="Poly_Biosynth_Transport"/>
</dbReference>
<dbReference type="EMBL" id="LCFP01000012">
    <property type="protein sequence ID" value="KKS96071.1"/>
    <property type="molecule type" value="Genomic_DNA"/>
</dbReference>
<keyword evidence="4 6" id="KW-1133">Transmembrane helix</keyword>
<feature type="transmembrane region" description="Helical" evidence="6">
    <location>
        <begin position="49"/>
        <end position="71"/>
    </location>
</feature>
<evidence type="ECO:0000313" key="7">
    <source>
        <dbReference type="EMBL" id="KKS96071.1"/>
    </source>
</evidence>
<evidence type="ECO:0000256" key="5">
    <source>
        <dbReference type="ARBA" id="ARBA00023136"/>
    </source>
</evidence>
<sequence>MGIIRKITSHKLIRGSFLVFLASNFVNFGNFLFNLLMARLLPKEVYGEMGALFSLSMMVGIPLSVFNIYIIKIVSALYGKKDYPKIRYLRSFIFPRIVAVSLLLFALIAVNSLFLAGFLKLSSSVPLIIIGFNILLGGLSAINGAVLTGMLAFSYSALNGAVEVILKLLLSVFLVFSGFGLYGALLGVSISAFARLLMSSWELKKLVPATSVKQFQFSRLKDIVPVVLTMLILVSFLNIDILLVRHFFSPARAGEYVALTTISKTILYATGPLITVMFPVISNRKSSGLPYLLPLLGCLFGSALISLLVIMLFSIFPDFVVGILFGGRYATIIPYMVYAAFFMAVFTLNDILTYFLLSASFHRYIYILALFPITQAVLIFLFHGNIRTVIMVNISVSLLYLLSALIMIWRSEAKNLKILFARYLPAPFFNE</sequence>
<dbReference type="PANTHER" id="PTHR30250">
    <property type="entry name" value="PST FAMILY PREDICTED COLANIC ACID TRANSPORTER"/>
    <property type="match status" value="1"/>
</dbReference>
<dbReference type="PANTHER" id="PTHR30250:SF28">
    <property type="entry name" value="POLYSACCHARIDE BIOSYNTHESIS PROTEIN"/>
    <property type="match status" value="1"/>
</dbReference>
<feature type="transmembrane region" description="Helical" evidence="6">
    <location>
        <begin position="335"/>
        <end position="357"/>
    </location>
</feature>
<dbReference type="Proteomes" id="UP000034894">
    <property type="component" value="Unassembled WGS sequence"/>
</dbReference>
<feature type="transmembrane region" description="Helical" evidence="6">
    <location>
        <begin position="292"/>
        <end position="315"/>
    </location>
</feature>
<dbReference type="Pfam" id="PF13440">
    <property type="entry name" value="Polysacc_synt_3"/>
    <property type="match status" value="1"/>
</dbReference>
<keyword evidence="2" id="KW-1003">Cell membrane</keyword>
<feature type="transmembrane region" description="Helical" evidence="6">
    <location>
        <begin position="179"/>
        <end position="198"/>
    </location>
</feature>
<evidence type="ECO:0000256" key="1">
    <source>
        <dbReference type="ARBA" id="ARBA00004651"/>
    </source>
</evidence>
<feature type="transmembrane region" description="Helical" evidence="6">
    <location>
        <begin position="256"/>
        <end position="280"/>
    </location>
</feature>
<feature type="transmembrane region" description="Helical" evidence="6">
    <location>
        <begin position="364"/>
        <end position="383"/>
    </location>
</feature>
<proteinExistence type="predicted"/>
<feature type="transmembrane region" description="Helical" evidence="6">
    <location>
        <begin position="92"/>
        <end position="119"/>
    </location>
</feature>
<comment type="subcellular location">
    <subcellularLocation>
        <location evidence="1">Cell membrane</location>
        <topology evidence="1">Multi-pass membrane protein</topology>
    </subcellularLocation>
</comment>
<comment type="caution">
    <text evidence="7">The sequence shown here is derived from an EMBL/GenBank/DDBJ whole genome shotgun (WGS) entry which is preliminary data.</text>
</comment>
<evidence type="ECO:0000256" key="4">
    <source>
        <dbReference type="ARBA" id="ARBA00022989"/>
    </source>
</evidence>
<gene>
    <name evidence="7" type="ORF">UV73_C0012G0099</name>
</gene>
<dbReference type="AlphaFoldDB" id="A0A0G1FM31"/>
<evidence type="ECO:0000256" key="6">
    <source>
        <dbReference type="SAM" id="Phobius"/>
    </source>
</evidence>
<feature type="transmembrane region" description="Helical" evidence="6">
    <location>
        <begin position="12"/>
        <end position="37"/>
    </location>
</feature>
<feature type="transmembrane region" description="Helical" evidence="6">
    <location>
        <begin position="125"/>
        <end position="146"/>
    </location>
</feature>
<feature type="transmembrane region" description="Helical" evidence="6">
    <location>
        <begin position="389"/>
        <end position="409"/>
    </location>
</feature>
<dbReference type="STRING" id="1618443.UV73_C0012G0099"/>
<reference evidence="7 8" key="1">
    <citation type="journal article" date="2015" name="Nature">
        <title>rRNA introns, odd ribosomes, and small enigmatic genomes across a large radiation of phyla.</title>
        <authorList>
            <person name="Brown C.T."/>
            <person name="Hug L.A."/>
            <person name="Thomas B.C."/>
            <person name="Sharon I."/>
            <person name="Castelle C.J."/>
            <person name="Singh A."/>
            <person name="Wilkins M.J."/>
            <person name="Williams K.H."/>
            <person name="Banfield J.F."/>
        </authorList>
    </citation>
    <scope>NUCLEOTIDE SEQUENCE [LARGE SCALE GENOMIC DNA]</scope>
</reference>
<accession>A0A0G1FM31</accession>